<feature type="domain" description="GST C-terminal" evidence="1">
    <location>
        <begin position="189"/>
        <end position="333"/>
    </location>
</feature>
<reference evidence="2 3" key="1">
    <citation type="submission" date="2024-08" db="EMBL/GenBank/DDBJ databases">
        <title>Tateyamaria sp. nov., isolated from marine algae.</title>
        <authorList>
            <person name="Choi B.J."/>
            <person name="Kim J.M."/>
            <person name="Lee J.K."/>
            <person name="Choi D.G."/>
            <person name="Bayburt H."/>
            <person name="Baek J.H."/>
            <person name="Han D.M."/>
            <person name="Jeon C.O."/>
        </authorList>
    </citation>
    <scope>NUCLEOTIDE SEQUENCE [LARGE SCALE GENOMIC DNA]</scope>
    <source>
        <strain evidence="2 3">KMU-156</strain>
    </source>
</reference>
<keyword evidence="3" id="KW-1185">Reference proteome</keyword>
<dbReference type="Pfam" id="PF13409">
    <property type="entry name" value="GST_N_2"/>
    <property type="match status" value="1"/>
</dbReference>
<dbReference type="Proteomes" id="UP001627408">
    <property type="component" value="Unassembled WGS sequence"/>
</dbReference>
<dbReference type="CDD" id="cd03190">
    <property type="entry name" value="GST_C_Omega_like"/>
    <property type="match status" value="1"/>
</dbReference>
<dbReference type="SUPFAM" id="SSF52833">
    <property type="entry name" value="Thioredoxin-like"/>
    <property type="match status" value="1"/>
</dbReference>
<proteinExistence type="predicted"/>
<comment type="caution">
    <text evidence="2">The sequence shown here is derived from an EMBL/GenBank/DDBJ whole genome shotgun (WGS) entry which is preliminary data.</text>
</comment>
<sequence length="346" mass="38555">MPIDPSKEEDQSDLQQRRAQGEFVRGVSGFRHVIGQSEEFPAEPHRYHLHVALNCPWCHRVTLARNVLGLQNSITIDVAFPNRTDADDPQGENLWQFAPDKIASATGAPLPECTHETATPHGVRLVRDLYEAEGSNERSVPVLFDKKTQRIVSNESAEIVRMLGQQARALGSTLKGAELPDLYPAGPDNADLRAEIDALNSAIYTAINNGSYKAGFSSQQDVYAQAFAAYFDMLDQLETRLGDGRPYLTGATFTEVDLRLFPTLYRHDPIYYIRMKLNGARIVDYPHLWRWLCRVHALPGVADSGSLLHCRQGYFGRSWNGVVPIGPLKPMPYPDAYDHPNLAAGT</sequence>
<dbReference type="Gene3D" id="3.40.30.10">
    <property type="entry name" value="Glutaredoxin"/>
    <property type="match status" value="1"/>
</dbReference>
<dbReference type="InterPro" id="IPR010987">
    <property type="entry name" value="Glutathione-S-Trfase_C-like"/>
</dbReference>
<dbReference type="PANTHER" id="PTHR32419:SF6">
    <property type="entry name" value="GLUTATHIONE S-TRANSFERASE OMEGA-LIKE 1-RELATED"/>
    <property type="match status" value="1"/>
</dbReference>
<name>A0ABW8UXV7_9RHOB</name>
<dbReference type="PROSITE" id="PS50405">
    <property type="entry name" value="GST_CTER"/>
    <property type="match status" value="1"/>
</dbReference>
<evidence type="ECO:0000313" key="3">
    <source>
        <dbReference type="Proteomes" id="UP001627408"/>
    </source>
</evidence>
<dbReference type="InterPro" id="IPR047047">
    <property type="entry name" value="GST_Omega-like_C"/>
</dbReference>
<dbReference type="InterPro" id="IPR016639">
    <property type="entry name" value="GST_Omega/GSH"/>
</dbReference>
<dbReference type="PANTHER" id="PTHR32419">
    <property type="entry name" value="GLUTATHIONYL-HYDROQUINONE REDUCTASE"/>
    <property type="match status" value="1"/>
</dbReference>
<dbReference type="InterPro" id="IPR036282">
    <property type="entry name" value="Glutathione-S-Trfase_C_sf"/>
</dbReference>
<dbReference type="SUPFAM" id="SSF47616">
    <property type="entry name" value="GST C-terminal domain-like"/>
    <property type="match status" value="1"/>
</dbReference>
<dbReference type="RefSeq" id="WP_407593613.1">
    <property type="nucleotide sequence ID" value="NZ_JBHDIY010000002.1"/>
</dbReference>
<protein>
    <submittedName>
        <fullName evidence="2">Glutathione S-transferase C-terminal domain-containing protein</fullName>
    </submittedName>
</protein>
<organism evidence="2 3">
    <name type="scientific">Tateyamaria armeniaca</name>
    <dbReference type="NCBI Taxonomy" id="2518930"/>
    <lineage>
        <taxon>Bacteria</taxon>
        <taxon>Pseudomonadati</taxon>
        <taxon>Pseudomonadota</taxon>
        <taxon>Alphaproteobacteria</taxon>
        <taxon>Rhodobacterales</taxon>
        <taxon>Roseobacteraceae</taxon>
        <taxon>Tateyamaria</taxon>
    </lineage>
</organism>
<dbReference type="Gene3D" id="1.20.1050.10">
    <property type="match status" value="1"/>
</dbReference>
<dbReference type="Pfam" id="PF13410">
    <property type="entry name" value="GST_C_2"/>
    <property type="match status" value="1"/>
</dbReference>
<evidence type="ECO:0000313" key="2">
    <source>
        <dbReference type="EMBL" id="MFL4471752.1"/>
    </source>
</evidence>
<dbReference type="InterPro" id="IPR004045">
    <property type="entry name" value="Glutathione_S-Trfase_N"/>
</dbReference>
<accession>A0ABW8UXV7</accession>
<gene>
    <name evidence="2" type="ORF">ACERZ8_18410</name>
</gene>
<dbReference type="InterPro" id="IPR036249">
    <property type="entry name" value="Thioredoxin-like_sf"/>
</dbReference>
<dbReference type="EMBL" id="JBHDIY010000002">
    <property type="protein sequence ID" value="MFL4471752.1"/>
    <property type="molecule type" value="Genomic_DNA"/>
</dbReference>
<evidence type="ECO:0000259" key="1">
    <source>
        <dbReference type="PROSITE" id="PS50405"/>
    </source>
</evidence>